<gene>
    <name evidence="1" type="ORF">CEXT_18761</name>
</gene>
<keyword evidence="2" id="KW-1185">Reference proteome</keyword>
<dbReference type="Proteomes" id="UP001054945">
    <property type="component" value="Unassembled WGS sequence"/>
</dbReference>
<organism evidence="1 2">
    <name type="scientific">Caerostris extrusa</name>
    <name type="common">Bark spider</name>
    <name type="synonym">Caerostris bankana</name>
    <dbReference type="NCBI Taxonomy" id="172846"/>
    <lineage>
        <taxon>Eukaryota</taxon>
        <taxon>Metazoa</taxon>
        <taxon>Ecdysozoa</taxon>
        <taxon>Arthropoda</taxon>
        <taxon>Chelicerata</taxon>
        <taxon>Arachnida</taxon>
        <taxon>Araneae</taxon>
        <taxon>Araneomorphae</taxon>
        <taxon>Entelegynae</taxon>
        <taxon>Araneoidea</taxon>
        <taxon>Araneidae</taxon>
        <taxon>Caerostris</taxon>
    </lineage>
</organism>
<name>A0AAV4SIZ5_CAEEX</name>
<evidence type="ECO:0000313" key="1">
    <source>
        <dbReference type="EMBL" id="GIY34065.1"/>
    </source>
</evidence>
<comment type="caution">
    <text evidence="1">The sequence shown here is derived from an EMBL/GenBank/DDBJ whole genome shotgun (WGS) entry which is preliminary data.</text>
</comment>
<reference evidence="1 2" key="1">
    <citation type="submission" date="2021-06" db="EMBL/GenBank/DDBJ databases">
        <title>Caerostris extrusa draft genome.</title>
        <authorList>
            <person name="Kono N."/>
            <person name="Arakawa K."/>
        </authorList>
    </citation>
    <scope>NUCLEOTIDE SEQUENCE [LARGE SCALE GENOMIC DNA]</scope>
</reference>
<protein>
    <submittedName>
        <fullName evidence="1">Uncharacterized protein</fullName>
    </submittedName>
</protein>
<dbReference type="AlphaFoldDB" id="A0AAV4SIZ5"/>
<evidence type="ECO:0000313" key="2">
    <source>
        <dbReference type="Proteomes" id="UP001054945"/>
    </source>
</evidence>
<dbReference type="EMBL" id="BPLR01009719">
    <property type="protein sequence ID" value="GIY34065.1"/>
    <property type="molecule type" value="Genomic_DNA"/>
</dbReference>
<sequence>MDCRSIFQSLSQTLHNPPRVRCVPLLLKIINPGRSIPSKTLAKLPSFLYGNPGLPAFGKRSPFLFPFQFRPLPEKGKVPVKDAASCLMASYYSGW</sequence>
<accession>A0AAV4SIZ5</accession>
<proteinExistence type="predicted"/>